<accession>A0A8D9GSG8</accession>
<dbReference type="Pfam" id="PF14649">
    <property type="entry name" value="Spatacsin_C"/>
    <property type="match status" value="1"/>
</dbReference>
<feature type="region of interest" description="Disordered" evidence="1">
    <location>
        <begin position="2458"/>
        <end position="2518"/>
    </location>
</feature>
<evidence type="ECO:0000259" key="2">
    <source>
        <dbReference type="Pfam" id="PF14649"/>
    </source>
</evidence>
<proteinExistence type="predicted"/>
<sequence length="3142" mass="349829">MYSVIVKEKMEKLLKEGPTLLQLHKWEPSQLQLNLSEFREAFISPSRQSLLLLSHHSEALLLPLTAGSSIGSEVPVDCHNDESSCPTTVSVGSDPVNTAPPSGSGVGSGDPGFVDNCTSFPFIFDAKSVAWGSCGDTYDRHEDPLFRELLFISGSHGVTVHAFCCFKDSSDVANGKPNGELRHGEWVEWGPSRLNQDPEPEHGTASSFDGSKQWMQSFLVDVETTEIEGIRQSRFPEKSAFPGSANVVSFSILNGDLPFSNLQEGNMPEEGMYRCTKVFSSDSHVLIGFVMELSGCASTPTSNANGKSKGKSVVFVAQLFNWGMEWVSLVNIGETSIRPTNEWADFRMTDKFVICLSVSGLIFLYDVKSGDCFAHHDILQTCGPGLHSSSNVQEVTAESDDRNDFQSLAPSMFKSHVVGSAGRRKFRKLILASHTPLVAAVDENGLVYVLCVDDFVSEEYHMPLESIPSLCHLGPGSLVGWKVGGMDIGQQKVHHAGEDVFTRCDPRSFASDTPMSDPCLKRQQNNFDRRAGYCGSWLSGFTVQPKTNARGLENFQRDSQVMRKMFLSAEKLGSEDNLCFSPLGFTHFSRKHTKKEDQSCKVLHYSLQTHMTTRDDSYLNYDNRISVQGAEETFVGESVGCSFQGFLYLVTCSGLSVFLPSISVTSNYPTVEAVEYLQPLQTTVMGCQGRDNLRTDESRIPLQVEVLDRVILFEGPEAADRLCLENGWDLKIARLQRLKMALDYLKYDDINESLKTLGNMKLAEEGMLRVLFSALYLLSRKSRNDTEISAVSRLLALATRFATEMIRIYGSLEYQKDGHMLDRRSRTRLLSLPPISRHHDVMENSRRLSEMGYLLEITRNFQSRISRKFKKLGKGKNEKSLNLVDPSSLQDDSQLDVVPDAAHAESRQLDDTNEELALTPLGMMTAKAGQVIDEISYASSLVPQGVVPETKVLPLENPKEMMARWKTDNLDLKTVVKDALLSGRLPLAVLQLHLQHSKDSSENGEHHDTFTEVRDVGRAIAYDLFLKGEPGVAIATLQRLGEDVEACLNQLVFGTVRRSLRYQIAEEMRKHGFLRPYEDNVLERISLIERLYPSSQFWETYLTRRKELLKADVPFDSSKISLHLGGSSLFQHLEIECGEVDGVVLGSWTKINESASEHAPDETDAIAGYWAAAAVWSNAWDQRTFDHIVLDQPLVMGVHVPWDSQLEYYMCHNDWDEVLKLLDLIPEDLLYDGNLQIALDVPKQSSGQNYSVSSHSEYIGSIEEVDAVLMDVPYIKIFRLPADIRCSLWLTTLMEQELAKKLIFLKEYWENALDVVYLLARAGVILRNCEVSFKEESCRPSLDLSLSRKERGADVDTLNAVHKLFIHYCTQYNLPNLLDLYLDHHELVLDNDSLSSLQEAVGDSHWAKWLLLSRIKGREYDASFSNARSIMSPGAAPNGEVSIPDIDEIVCTVDDIAEGAGEMAALATMMCSLVPIQKSLNTGSVNRHSNSSAQCTLENLKPFLQRFPTLWSKLVTACFGEDISGNLLRTKARNVLSEYLNWRDSVFFSAARDTSLLQMLPCWFPKGVRRLVQLYIQGPLGWLSFSGYPTGEYLLHRGVEFFINVDDPTEISAISWEAIIQKHIEEELHNTKTEGTELGLEHFLHRGRPLAAFNAFLEHRVEKIKLEDQSGSLIHGQRNMQSDVPMLLAPLTQNDESLLSSVIPLAITHFGDSVLVASCVFLLELCGLSASMLRIDVASLRRISSFYESNDNIAQQKSFKGSMFHAVSSEGDLMGSLARALANEYGYPDISSVSTKKHTPSSFSGAQPCLPLMLVLHHLEQASLPDIGVDRKTSGYWLLTGDGDGSELRSQQTSASLHWSLVTLFCQMHNIPLSTKYLAVLARDNDWVGFLSEAQLGGYPFDTVLSVASKEFGDQRLKAHILTVLRHANSKKKATISSSDDTSGGFTCSFSEDGAYVSAELFRVLAYSEKLNKPGDYLLSKAKELSWSILALIASCFPDVSPISCLTIWLEITAARETSSIKVNDITTKIAENIAAAVVSTNSLPTDARGVQFHYNRRNPKRRRLIAHTSVDSLASANSLSTSAGKTLYSHKTEAAEDEIAEDTSVTNDSSDEHASLSKMVAMLCEQRLFLPLLKAFELFLPSCSLLPFVRALQAFSQMRLSEASAHLGSFGARVKDESMHFQSNTAKEVNFGASWISKTAVKAADAVLSTCPSPYEKRCLLQLLAAIDFGDGGSAATYYRRLYWKVNLAEPSLRWENGLDLGSEALDDGSLLAALEKNRQWEQARNWAKQLETMGATWTSSVHHVTETQAESMVAEWKEFLWDVPEERIALWGHCQTLFVRYSFPALQAGLFFLRHAEAVEKDLPAREIYELLLLSLQWLSGLTTLSHPVYPLHLLREIETRVWLLAVEAEANVKNLGAFSPSSTRRDIANGNSSNLIDRTASIITKMDNHISSATKNKIGEKQDSRPPGQAHQRNQDTTTSVFGASTKSKRRAKGNVPQRRHFVDSSDRNIDSEDSPSLLNIKSEFQLQEESTGLEICLSKWEESIEPAELERAVLSLLEFGQVTAAKQLQLKLAPESLPSELIILDTVMKLAMFSTPCSQVPLSMLDDEVRSIIQSQNLKIDQPVIDPLQVLENLSNILNEGSGRGLARKIIAVIKAANILGLTFTEAYQKQTIELLRLLSLKAQDSFEEACLLVKTHSMPAASIAQILAESFLKGLLAAHRGGYIDSQKEEGPAPLLWRFSDFLKWAELCPSEQEIGHSLMRLVITGQEIPHACEVELLILSHHFYKSSTCLDGVDVLVALAATRVEAYVAEGDFSCLGRLITGVGNFHALNFILNILIENGQLDLLLQKFSSAADANTGTAQAVRSFRMAVLTSLNLFNPNDHDAFAMVYKHFDMKHETAALLEARADQAAQQWFRRYDKDENEDLLDSMRYYIEAAEVHTSIDAGNKARKACGQASLVSLQIRMPDSKWLCLSETNARRALVDQSRFQEALIVAEAYGLNQPSEWALVLWNLMLKPELAEEFVAEFVAVLPLQASMLLELARFYRAEMAARGDQSQFSVWLTGGGLPAEWAKYMWRSFRCLLKRTRDLRLRLQLATTATGFSDMVDACMNALDKVPDNAGPLVLKKGHGGGYLPLM</sequence>
<feature type="compositionally biased region" description="Basic and acidic residues" evidence="1">
    <location>
        <begin position="2504"/>
        <end position="2514"/>
    </location>
</feature>
<dbReference type="EMBL" id="LS974617">
    <property type="protein sequence ID" value="CAG7885977.1"/>
    <property type="molecule type" value="Genomic_DNA"/>
</dbReference>
<name>A0A8D9GSG8_BRACM</name>
<feature type="domain" description="Spatacsin C-terminal" evidence="2">
    <location>
        <begin position="2760"/>
        <end position="3051"/>
    </location>
</feature>
<dbReference type="InterPro" id="IPR028103">
    <property type="entry name" value="Spatacsin"/>
</dbReference>
<protein>
    <recommendedName>
        <fullName evidence="2">Spatacsin C-terminal domain-containing protein</fullName>
    </recommendedName>
</protein>
<dbReference type="PANTHER" id="PTHR13650">
    <property type="entry name" value="SPATACSIN"/>
    <property type="match status" value="1"/>
</dbReference>
<dbReference type="InterPro" id="IPR028107">
    <property type="entry name" value="Spatacsin_C_dom"/>
</dbReference>
<evidence type="ECO:0000313" key="4">
    <source>
        <dbReference type="Proteomes" id="UP000694005"/>
    </source>
</evidence>
<evidence type="ECO:0000256" key="1">
    <source>
        <dbReference type="SAM" id="MobiDB-lite"/>
    </source>
</evidence>
<dbReference type="PANTHER" id="PTHR13650:SF0">
    <property type="entry name" value="SPATACSIN"/>
    <property type="match status" value="1"/>
</dbReference>
<organism evidence="3 4">
    <name type="scientific">Brassica campestris</name>
    <name type="common">Field mustard</name>
    <dbReference type="NCBI Taxonomy" id="3711"/>
    <lineage>
        <taxon>Eukaryota</taxon>
        <taxon>Viridiplantae</taxon>
        <taxon>Streptophyta</taxon>
        <taxon>Embryophyta</taxon>
        <taxon>Tracheophyta</taxon>
        <taxon>Spermatophyta</taxon>
        <taxon>Magnoliopsida</taxon>
        <taxon>eudicotyledons</taxon>
        <taxon>Gunneridae</taxon>
        <taxon>Pentapetalae</taxon>
        <taxon>rosids</taxon>
        <taxon>malvids</taxon>
        <taxon>Brassicales</taxon>
        <taxon>Brassicaceae</taxon>
        <taxon>Brassiceae</taxon>
        <taxon>Brassica</taxon>
    </lineage>
</organism>
<feature type="compositionally biased region" description="Polar residues" evidence="1">
    <location>
        <begin position="2474"/>
        <end position="2489"/>
    </location>
</feature>
<feature type="region of interest" description="Disordered" evidence="1">
    <location>
        <begin position="87"/>
        <end position="107"/>
    </location>
</feature>
<dbReference type="Gramene" id="A01p00530.2_BraZ1">
    <property type="protein sequence ID" value="A01p00530.2_BraZ1.CDS"/>
    <property type="gene ID" value="A01g00530.2_BraZ1"/>
</dbReference>
<dbReference type="Proteomes" id="UP000694005">
    <property type="component" value="Chromosome A01"/>
</dbReference>
<gene>
    <name evidence="3" type="ORF">BRAPAZ1V2_A01P00530.2</name>
</gene>
<evidence type="ECO:0000313" key="3">
    <source>
        <dbReference type="EMBL" id="CAG7885977.1"/>
    </source>
</evidence>
<reference evidence="3 4" key="1">
    <citation type="submission" date="2021-07" db="EMBL/GenBank/DDBJ databases">
        <authorList>
            <consortium name="Genoscope - CEA"/>
            <person name="William W."/>
        </authorList>
    </citation>
    <scope>NUCLEOTIDE SEQUENCE [LARGE SCALE GENOMIC DNA]</scope>
</reference>